<proteinExistence type="predicted"/>
<gene>
    <name evidence="1" type="ORF">C943_01498</name>
</gene>
<reference evidence="1" key="1">
    <citation type="submission" date="2013-01" db="EMBL/GenBank/DDBJ databases">
        <title>Genome assembly of Mariniradius saccharolyticus AK6.</title>
        <authorList>
            <person name="Vaidya B."/>
            <person name="Khatri I."/>
            <person name="Tanuku N.R.S."/>
            <person name="Subramanian S."/>
            <person name="Pinnaka A."/>
        </authorList>
    </citation>
    <scope>NUCLEOTIDE SEQUENCE [LARGE SCALE GENOMIC DNA]</scope>
    <source>
        <strain evidence="1">AK6</strain>
    </source>
</reference>
<comment type="caution">
    <text evidence="1">The sequence shown here is derived from an EMBL/GenBank/DDBJ whole genome shotgun (WGS) entry which is preliminary data.</text>
</comment>
<dbReference type="AlphaFoldDB" id="M7Y4Q5"/>
<protein>
    <submittedName>
        <fullName evidence="1">Uncharacterized protein</fullName>
    </submittedName>
</protein>
<accession>M7Y4Q5</accession>
<dbReference type="Proteomes" id="UP000010953">
    <property type="component" value="Unassembled WGS sequence"/>
</dbReference>
<dbReference type="InParanoid" id="M7Y4Q5"/>
<sequence>MFRGFFVFQLPTLLKSMTYGGQFPPVVDSLHAVQKMPYFSSHKLFLS</sequence>
<evidence type="ECO:0000313" key="2">
    <source>
        <dbReference type="Proteomes" id="UP000010953"/>
    </source>
</evidence>
<name>M7Y4Q5_9BACT</name>
<evidence type="ECO:0000313" key="1">
    <source>
        <dbReference type="EMBL" id="EMS32236.1"/>
    </source>
</evidence>
<dbReference type="STRING" id="1239962.C943_01498"/>
<keyword evidence="2" id="KW-1185">Reference proteome</keyword>
<dbReference type="EMBL" id="AMZY02000014">
    <property type="protein sequence ID" value="EMS32236.1"/>
    <property type="molecule type" value="Genomic_DNA"/>
</dbReference>
<organism evidence="1 2">
    <name type="scientific">Mariniradius saccharolyticus AK6</name>
    <dbReference type="NCBI Taxonomy" id="1239962"/>
    <lineage>
        <taxon>Bacteria</taxon>
        <taxon>Pseudomonadati</taxon>
        <taxon>Bacteroidota</taxon>
        <taxon>Cytophagia</taxon>
        <taxon>Cytophagales</taxon>
        <taxon>Cyclobacteriaceae</taxon>
        <taxon>Mariniradius</taxon>
    </lineage>
</organism>